<feature type="compositionally biased region" description="Polar residues" evidence="1">
    <location>
        <begin position="338"/>
        <end position="351"/>
    </location>
</feature>
<dbReference type="OrthoDB" id="10537530at2759"/>
<dbReference type="GeneID" id="100181482"/>
<reference evidence="4" key="1">
    <citation type="journal article" date="2002" name="Science">
        <title>The draft genome of Ciona intestinalis: insights into chordate and vertebrate origins.</title>
        <authorList>
            <person name="Dehal P."/>
            <person name="Satou Y."/>
            <person name="Campbell R.K."/>
            <person name="Chapman J."/>
            <person name="Degnan B."/>
            <person name="De Tomaso A."/>
            <person name="Davidson B."/>
            <person name="Di Gregorio A."/>
            <person name="Gelpke M."/>
            <person name="Goodstein D.M."/>
            <person name="Harafuji N."/>
            <person name="Hastings K.E."/>
            <person name="Ho I."/>
            <person name="Hotta K."/>
            <person name="Huang W."/>
            <person name="Kawashima T."/>
            <person name="Lemaire P."/>
            <person name="Martinez D."/>
            <person name="Meinertzhagen I.A."/>
            <person name="Necula S."/>
            <person name="Nonaka M."/>
            <person name="Putnam N."/>
            <person name="Rash S."/>
            <person name="Saiga H."/>
            <person name="Satake M."/>
            <person name="Terry A."/>
            <person name="Yamada L."/>
            <person name="Wang H.G."/>
            <person name="Awazu S."/>
            <person name="Azumi K."/>
            <person name="Boore J."/>
            <person name="Branno M."/>
            <person name="Chin-Bow S."/>
            <person name="DeSantis R."/>
            <person name="Doyle S."/>
            <person name="Francino P."/>
            <person name="Keys D.N."/>
            <person name="Haga S."/>
            <person name="Hayashi H."/>
            <person name="Hino K."/>
            <person name="Imai K.S."/>
            <person name="Inaba K."/>
            <person name="Kano S."/>
            <person name="Kobayashi K."/>
            <person name="Kobayashi M."/>
            <person name="Lee B.I."/>
            <person name="Makabe K.W."/>
            <person name="Manohar C."/>
            <person name="Matassi G."/>
            <person name="Medina M."/>
            <person name="Mochizuki Y."/>
            <person name="Mount S."/>
            <person name="Morishita T."/>
            <person name="Miura S."/>
            <person name="Nakayama A."/>
            <person name="Nishizaka S."/>
            <person name="Nomoto H."/>
            <person name="Ohta F."/>
            <person name="Oishi K."/>
            <person name="Rigoutsos I."/>
            <person name="Sano M."/>
            <person name="Sasaki A."/>
            <person name="Sasakura Y."/>
            <person name="Shoguchi E."/>
            <person name="Shin-i T."/>
            <person name="Spagnuolo A."/>
            <person name="Stainier D."/>
            <person name="Suzuki M.M."/>
            <person name="Tassy O."/>
            <person name="Takatori N."/>
            <person name="Tokuoka M."/>
            <person name="Yagi K."/>
            <person name="Yoshizaki F."/>
            <person name="Wada S."/>
            <person name="Zhang C."/>
            <person name="Hyatt P.D."/>
            <person name="Larimer F."/>
            <person name="Detter C."/>
            <person name="Doggett N."/>
            <person name="Glavina T."/>
            <person name="Hawkins T."/>
            <person name="Richardson P."/>
            <person name="Lucas S."/>
            <person name="Kohara Y."/>
            <person name="Levine M."/>
            <person name="Satoh N."/>
            <person name="Rokhsar D.S."/>
        </authorList>
    </citation>
    <scope>NUCLEOTIDE SEQUENCE [LARGE SCALE GENOMIC DNA]</scope>
</reference>
<dbReference type="InterPro" id="IPR036434">
    <property type="entry name" value="Beta_cellobiohydrolase_sf"/>
</dbReference>
<keyword evidence="2" id="KW-0732">Signal</keyword>
<dbReference type="InterPro" id="IPR016288">
    <property type="entry name" value="Beta_cellobiohydrolase"/>
</dbReference>
<proteinExistence type="predicted"/>
<dbReference type="InParanoid" id="H2XMI4"/>
<dbReference type="AlphaFoldDB" id="H2XMI4"/>
<dbReference type="KEGG" id="cin:100181482"/>
<dbReference type="PANTHER" id="PTHR34876:SF4">
    <property type="entry name" value="1,4-BETA-D-GLUCAN CELLOBIOHYDROLASE C-RELATED"/>
    <property type="match status" value="1"/>
</dbReference>
<evidence type="ECO:0000313" key="4">
    <source>
        <dbReference type="Proteomes" id="UP000008144"/>
    </source>
</evidence>
<dbReference type="PANTHER" id="PTHR34876">
    <property type="match status" value="1"/>
</dbReference>
<accession>A0A1W2W0A0</accession>
<evidence type="ECO:0000256" key="2">
    <source>
        <dbReference type="SAM" id="SignalP"/>
    </source>
</evidence>
<feature type="chain" id="PRO_5014093588" evidence="2">
    <location>
        <begin position="25"/>
        <end position="452"/>
    </location>
</feature>
<protein>
    <submittedName>
        <fullName evidence="3">Uncharacterized LOC100181482</fullName>
    </submittedName>
</protein>
<dbReference type="Gene3D" id="3.20.20.40">
    <property type="entry name" value="1, 4-beta cellobiohydrolase"/>
    <property type="match status" value="1"/>
</dbReference>
<feature type="signal peptide" evidence="2">
    <location>
        <begin position="1"/>
        <end position="24"/>
    </location>
</feature>
<accession>H2XMI4</accession>
<reference evidence="3" key="2">
    <citation type="submission" date="2025-08" db="UniProtKB">
        <authorList>
            <consortium name="Ensembl"/>
        </authorList>
    </citation>
    <scope>IDENTIFICATION</scope>
</reference>
<reference evidence="3" key="3">
    <citation type="submission" date="2025-09" db="UniProtKB">
        <authorList>
            <consortium name="Ensembl"/>
        </authorList>
    </citation>
    <scope>IDENTIFICATION</scope>
</reference>
<dbReference type="SUPFAM" id="SSF51989">
    <property type="entry name" value="Glycosyl hydrolases family 6, cellulases"/>
    <property type="match status" value="1"/>
</dbReference>
<organism evidence="3 4">
    <name type="scientific">Ciona intestinalis</name>
    <name type="common">Transparent sea squirt</name>
    <name type="synonym">Ascidia intestinalis</name>
    <dbReference type="NCBI Taxonomy" id="7719"/>
    <lineage>
        <taxon>Eukaryota</taxon>
        <taxon>Metazoa</taxon>
        <taxon>Chordata</taxon>
        <taxon>Tunicata</taxon>
        <taxon>Ascidiacea</taxon>
        <taxon>Phlebobranchia</taxon>
        <taxon>Cionidae</taxon>
        <taxon>Ciona</taxon>
    </lineage>
</organism>
<gene>
    <name evidence="3" type="primary">LOC100181482</name>
</gene>
<dbReference type="Ensembl" id="ENSCINT00000032307.1">
    <property type="protein sequence ID" value="ENSCINP00000030867.1"/>
    <property type="gene ID" value="ENSCING00000024623.1"/>
</dbReference>
<keyword evidence="4" id="KW-1185">Reference proteome</keyword>
<dbReference type="GO" id="GO:0030245">
    <property type="term" value="P:cellulose catabolic process"/>
    <property type="evidence" value="ECO:0007669"/>
    <property type="project" value="InterPro"/>
</dbReference>
<feature type="compositionally biased region" description="Low complexity" evidence="1">
    <location>
        <begin position="352"/>
        <end position="363"/>
    </location>
</feature>
<name>H2XMI4_CIOIN</name>
<evidence type="ECO:0000313" key="3">
    <source>
        <dbReference type="Ensembl" id="ENSCINP00000030867.1"/>
    </source>
</evidence>
<evidence type="ECO:0000256" key="1">
    <source>
        <dbReference type="SAM" id="MobiDB-lite"/>
    </source>
</evidence>
<dbReference type="HOGENOM" id="CLU_605418_0_0_1"/>
<sequence>MAMSKCCFFFLLLIVLAALGGGVGIVIWVMNKNTKVENEEVATTPAPDNFSGSREECENWLRNPAGTSVRFTGVLGRSSLATRTTMLERSSEIITRNAHWLTGDETKDATALRGIRLEACGGKIPTVVIRIRPTEGLQLNNGISNWDYYKPTSPISTWTEYDEKLNSYLRVLAPIPAVVVLEPDLLMYAFDSVNQQYRWRNAQYEEEFLKRARKVIVRMNKAWVYVDAGNAGYLGSSTANLDQMATTLLRLPGLRGFSINTMHFINQTYNNLIASRLHCRTGLNFVVDTSRNRGEFSTKSILEMERCLFDPPHVRKGQIPSWGWGSKTATLRTKRYAQQQQVDRNNNNFQQTSSPTATNSNSNRFRVRTVAEASEMLRSFRSRLRRCATKPKFAGNDANLWLKTPGESDGRLYPYGTFRSCLLEHAQGCDDSCQMNQQRDSNQRPQQCQCDS</sequence>
<dbReference type="Proteomes" id="UP000008144">
    <property type="component" value="Unassembled WGS sequence"/>
</dbReference>
<feature type="region of interest" description="Disordered" evidence="1">
    <location>
        <begin position="338"/>
        <end position="363"/>
    </location>
</feature>
<dbReference type="Pfam" id="PF01341">
    <property type="entry name" value="Glyco_hydro_6"/>
    <property type="match status" value="1"/>
</dbReference>
<dbReference type="GO" id="GO:0004553">
    <property type="term" value="F:hydrolase activity, hydrolyzing O-glycosyl compounds"/>
    <property type="evidence" value="ECO:0007669"/>
    <property type="project" value="InterPro"/>
</dbReference>
<dbReference type="RefSeq" id="XP_002119579.1">
    <property type="nucleotide sequence ID" value="XM_002119543.4"/>
</dbReference>